<dbReference type="GO" id="GO:0003700">
    <property type="term" value="F:DNA-binding transcription factor activity"/>
    <property type="evidence" value="ECO:0007669"/>
    <property type="project" value="TreeGrafter"/>
</dbReference>
<sequence length="187" mass="20130">MSIPIEPRLRADAQRNRDRLVDVARAAFVAGEAPTLEAIAREAGVGIGTLYRHFPTREALVEAVYRSELEAVSASAERLLTEMPPDVALRRWMDRYGEFVRTKRGMADAFRAILAAGAGSGTRPRITAAVAGLLEAGAREGVLRGDVPADDVVAAVLGAFLATPDPEQQPQTSRLLDLLLDALRPCD</sequence>
<dbReference type="InterPro" id="IPR001647">
    <property type="entry name" value="HTH_TetR"/>
</dbReference>
<protein>
    <submittedName>
        <fullName evidence="6">TetR family transcriptional regulator</fullName>
    </submittedName>
</protein>
<dbReference type="InterPro" id="IPR049445">
    <property type="entry name" value="TetR_SbtR-like_C"/>
</dbReference>
<dbReference type="RefSeq" id="WP_133764510.1">
    <property type="nucleotide sequence ID" value="NZ_BAAARP010000001.1"/>
</dbReference>
<keyword evidence="2 4" id="KW-0238">DNA-binding</keyword>
<evidence type="ECO:0000256" key="3">
    <source>
        <dbReference type="ARBA" id="ARBA00023163"/>
    </source>
</evidence>
<dbReference type="InterPro" id="IPR036271">
    <property type="entry name" value="Tet_transcr_reg_TetR-rel_C_sf"/>
</dbReference>
<dbReference type="AlphaFoldDB" id="A0A4R7FQQ2"/>
<keyword evidence="1" id="KW-0805">Transcription regulation</keyword>
<dbReference type="SUPFAM" id="SSF46689">
    <property type="entry name" value="Homeodomain-like"/>
    <property type="match status" value="1"/>
</dbReference>
<evidence type="ECO:0000256" key="1">
    <source>
        <dbReference type="ARBA" id="ARBA00023015"/>
    </source>
</evidence>
<dbReference type="InterPro" id="IPR050109">
    <property type="entry name" value="HTH-type_TetR-like_transc_reg"/>
</dbReference>
<feature type="domain" description="HTH tetR-type" evidence="5">
    <location>
        <begin position="14"/>
        <end position="72"/>
    </location>
</feature>
<accession>A0A4R7FQQ2</accession>
<feature type="DNA-binding region" description="H-T-H motif" evidence="4">
    <location>
        <begin position="35"/>
        <end position="54"/>
    </location>
</feature>
<dbReference type="OrthoDB" id="3192968at2"/>
<keyword evidence="7" id="KW-1185">Reference proteome</keyword>
<evidence type="ECO:0000259" key="5">
    <source>
        <dbReference type="PROSITE" id="PS50977"/>
    </source>
</evidence>
<dbReference type="GO" id="GO:0000976">
    <property type="term" value="F:transcription cis-regulatory region binding"/>
    <property type="evidence" value="ECO:0007669"/>
    <property type="project" value="TreeGrafter"/>
</dbReference>
<name>A0A4R7FQQ2_9MICO</name>
<proteinExistence type="predicted"/>
<dbReference type="PANTHER" id="PTHR30055">
    <property type="entry name" value="HTH-TYPE TRANSCRIPTIONAL REGULATOR RUTR"/>
    <property type="match status" value="1"/>
</dbReference>
<dbReference type="Gene3D" id="1.10.357.10">
    <property type="entry name" value="Tetracycline Repressor, domain 2"/>
    <property type="match status" value="1"/>
</dbReference>
<dbReference type="Pfam" id="PF21597">
    <property type="entry name" value="TetR_C_43"/>
    <property type="match status" value="1"/>
</dbReference>
<dbReference type="EMBL" id="SOAM01000001">
    <property type="protein sequence ID" value="TDS79939.1"/>
    <property type="molecule type" value="Genomic_DNA"/>
</dbReference>
<evidence type="ECO:0000256" key="4">
    <source>
        <dbReference type="PROSITE-ProRule" id="PRU00335"/>
    </source>
</evidence>
<dbReference type="SUPFAM" id="SSF48498">
    <property type="entry name" value="Tetracyclin repressor-like, C-terminal domain"/>
    <property type="match status" value="1"/>
</dbReference>
<reference evidence="6 7" key="1">
    <citation type="submission" date="2019-03" db="EMBL/GenBank/DDBJ databases">
        <title>Genomic Encyclopedia of Archaeal and Bacterial Type Strains, Phase II (KMG-II): from individual species to whole genera.</title>
        <authorList>
            <person name="Goeker M."/>
        </authorList>
    </citation>
    <scope>NUCLEOTIDE SEQUENCE [LARGE SCALE GENOMIC DNA]</scope>
    <source>
        <strain evidence="6 7">DSM 24782</strain>
    </source>
</reference>
<organism evidence="6 7">
    <name type="scientific">Amnibacterium kyonggiense</name>
    <dbReference type="NCBI Taxonomy" id="595671"/>
    <lineage>
        <taxon>Bacteria</taxon>
        <taxon>Bacillati</taxon>
        <taxon>Actinomycetota</taxon>
        <taxon>Actinomycetes</taxon>
        <taxon>Micrococcales</taxon>
        <taxon>Microbacteriaceae</taxon>
        <taxon>Amnibacterium</taxon>
    </lineage>
</organism>
<evidence type="ECO:0000256" key="2">
    <source>
        <dbReference type="ARBA" id="ARBA00023125"/>
    </source>
</evidence>
<evidence type="ECO:0000313" key="6">
    <source>
        <dbReference type="EMBL" id="TDS79939.1"/>
    </source>
</evidence>
<dbReference type="PROSITE" id="PS50977">
    <property type="entry name" value="HTH_TETR_2"/>
    <property type="match status" value="1"/>
</dbReference>
<gene>
    <name evidence="6" type="ORF">CLV52_0485</name>
</gene>
<dbReference type="PANTHER" id="PTHR30055:SF234">
    <property type="entry name" value="HTH-TYPE TRANSCRIPTIONAL REGULATOR BETI"/>
    <property type="match status" value="1"/>
</dbReference>
<dbReference type="InterPro" id="IPR009057">
    <property type="entry name" value="Homeodomain-like_sf"/>
</dbReference>
<comment type="caution">
    <text evidence="6">The sequence shown here is derived from an EMBL/GenBank/DDBJ whole genome shotgun (WGS) entry which is preliminary data.</text>
</comment>
<dbReference type="Pfam" id="PF00440">
    <property type="entry name" value="TetR_N"/>
    <property type="match status" value="1"/>
</dbReference>
<dbReference type="Proteomes" id="UP000295344">
    <property type="component" value="Unassembled WGS sequence"/>
</dbReference>
<keyword evidence="3" id="KW-0804">Transcription</keyword>
<evidence type="ECO:0000313" key="7">
    <source>
        <dbReference type="Proteomes" id="UP000295344"/>
    </source>
</evidence>